<evidence type="ECO:0000259" key="1">
    <source>
        <dbReference type="Pfam" id="PF04233"/>
    </source>
</evidence>
<comment type="caution">
    <text evidence="3">The sequence shown here is derived from an EMBL/GenBank/DDBJ whole genome shotgun (WGS) entry which is preliminary data.</text>
</comment>
<evidence type="ECO:0000313" key="3">
    <source>
        <dbReference type="EMBL" id="GEM44820.1"/>
    </source>
</evidence>
<dbReference type="OrthoDB" id="9813502at2"/>
<dbReference type="AlphaFoldDB" id="A0A511MW85"/>
<dbReference type="Pfam" id="PF18810">
    <property type="entry name" value="PBECR2"/>
    <property type="match status" value="1"/>
</dbReference>
<dbReference type="NCBIfam" id="TIGR01641">
    <property type="entry name" value="phageSPP1_gp7"/>
    <property type="match status" value="1"/>
</dbReference>
<dbReference type="EMBL" id="BJXB01000001">
    <property type="protein sequence ID" value="GEM44820.1"/>
    <property type="molecule type" value="Genomic_DNA"/>
</dbReference>
<dbReference type="Pfam" id="PF04233">
    <property type="entry name" value="Phage_Mu_F"/>
    <property type="match status" value="1"/>
</dbReference>
<dbReference type="Proteomes" id="UP000321306">
    <property type="component" value="Unassembled WGS sequence"/>
</dbReference>
<keyword evidence="4" id="KW-1185">Reference proteome</keyword>
<organism evidence="3 4">
    <name type="scientific">Deinococcus cellulosilyticus (strain DSM 18568 / NBRC 106333 / KACC 11606 / 5516J-15)</name>
    <dbReference type="NCBI Taxonomy" id="1223518"/>
    <lineage>
        <taxon>Bacteria</taxon>
        <taxon>Thermotogati</taxon>
        <taxon>Deinococcota</taxon>
        <taxon>Deinococci</taxon>
        <taxon>Deinococcales</taxon>
        <taxon>Deinococcaceae</taxon>
        <taxon>Deinococcus</taxon>
    </lineage>
</organism>
<sequence>MTWDPFEQAPHDAINWFRDRVPVTVSEWSTLSQDARRKAFFISGTSQLDLIGDVHKSLLKALEEGKSFAEWKKEMKPRLEAAWKASGQGPTTTAQINNRMGTIFQNNIQSAYQAGRFRQMTDPDVLKERPIWVFVAIRDDRTSDICRRLNGTTLPHDDPFWIKNHPPRHPRCRSSIRAIPAGDAQLKAAPAGVEASPGWGTMPKAGEWANEIGKGVAQGAAASTWTPAWNGNAPTAVKGYGLPAQLPARPLPRNPQATPATRQIVSDPLDTVLIYNPEIAPLPAGVTGEVLQETLENPAEIWLMPMQSSKGTLVYRQRHISSYQDGDETLLVVVESHRGVVISIHVLPEEKAGEVRQGFLRFSNISA</sequence>
<proteinExistence type="predicted"/>
<dbReference type="InterPro" id="IPR041110">
    <property type="entry name" value="PBECR2"/>
</dbReference>
<accession>A0A511MW85</accession>
<name>A0A511MW85_DEIC1</name>
<gene>
    <name evidence="3" type="ORF">DC3_04550</name>
</gene>
<dbReference type="InterPro" id="IPR006528">
    <property type="entry name" value="Phage_head_morphogenesis_dom"/>
</dbReference>
<protein>
    <submittedName>
        <fullName evidence="3">Uncharacterized protein</fullName>
    </submittedName>
</protein>
<evidence type="ECO:0000259" key="2">
    <source>
        <dbReference type="Pfam" id="PF18810"/>
    </source>
</evidence>
<reference evidence="3 4" key="1">
    <citation type="submission" date="2019-07" db="EMBL/GenBank/DDBJ databases">
        <title>Whole genome shotgun sequence of Deinococcus cellulosilyticus NBRC 106333.</title>
        <authorList>
            <person name="Hosoyama A."/>
            <person name="Uohara A."/>
            <person name="Ohji S."/>
            <person name="Ichikawa N."/>
        </authorList>
    </citation>
    <scope>NUCLEOTIDE SEQUENCE [LARGE SCALE GENOMIC DNA]</scope>
    <source>
        <strain evidence="3 4">NBRC 106333</strain>
    </source>
</reference>
<feature type="domain" description="Phage-Barnase-EndoU-ColicinE5/D-RelE like nuclease 2" evidence="2">
    <location>
        <begin position="290"/>
        <end position="360"/>
    </location>
</feature>
<dbReference type="RefSeq" id="WP_146881948.1">
    <property type="nucleotide sequence ID" value="NZ_BJXB01000001.1"/>
</dbReference>
<feature type="domain" description="Phage head morphogenesis" evidence="1">
    <location>
        <begin position="53"/>
        <end position="175"/>
    </location>
</feature>
<evidence type="ECO:0000313" key="4">
    <source>
        <dbReference type="Proteomes" id="UP000321306"/>
    </source>
</evidence>